<gene>
    <name evidence="2" type="ORF">ACK3FC_13350</name>
</gene>
<name>A0ABW9KZ92_XANCT</name>
<keyword evidence="1" id="KW-0472">Membrane</keyword>
<dbReference type="EMBL" id="JBKAMQ010000002">
    <property type="protein sequence ID" value="MFN6508176.1"/>
    <property type="molecule type" value="Genomic_DNA"/>
</dbReference>
<feature type="transmembrane region" description="Helical" evidence="1">
    <location>
        <begin position="100"/>
        <end position="118"/>
    </location>
</feature>
<dbReference type="RefSeq" id="WP_155646537.1">
    <property type="nucleotide sequence ID" value="NZ_CP064001.1"/>
</dbReference>
<reference evidence="2 3" key="1">
    <citation type="submission" date="2024-12" db="EMBL/GenBank/DDBJ databases">
        <authorList>
            <person name="Alaofin S."/>
            <person name="Velasco D."/>
            <person name="Li D."/>
            <person name="Baldwin T."/>
            <person name="Liu Z."/>
            <person name="Schachterle J.K."/>
        </authorList>
    </citation>
    <scope>NUCLEOTIDE SEQUENCE [LARGE SCALE GENOMIC DNA]</scope>
    <source>
        <strain evidence="2 3">B1</strain>
    </source>
</reference>
<sequence length="141" mass="15486">MTNQITERNLTEELERTERRKSLAKDILDLIKNWATAVAFVIGGHTLAGTSQEVTKRTIAGAGLMILAIATIVIAAWHFFASRKIASALTSDSKPRRAQAVALFMTLIISGYFIYFTSMDYVGDLRKAARAGVMSCENSAR</sequence>
<comment type="caution">
    <text evidence="2">The sequence shown here is derived from an EMBL/GenBank/DDBJ whole genome shotgun (WGS) entry which is preliminary data.</text>
</comment>
<organism evidence="2 3">
    <name type="scientific">Xanthomonas translucens pv. translucens</name>
    <dbReference type="NCBI Taxonomy" id="134875"/>
    <lineage>
        <taxon>Bacteria</taxon>
        <taxon>Pseudomonadati</taxon>
        <taxon>Pseudomonadota</taxon>
        <taxon>Gammaproteobacteria</taxon>
        <taxon>Lysobacterales</taxon>
        <taxon>Lysobacteraceae</taxon>
        <taxon>Xanthomonas</taxon>
        <taxon>Xanthomonas translucens group</taxon>
    </lineage>
</organism>
<proteinExistence type="predicted"/>
<keyword evidence="3" id="KW-1185">Reference proteome</keyword>
<accession>A0ABW9KZ92</accession>
<keyword evidence="1" id="KW-0812">Transmembrane</keyword>
<feature type="transmembrane region" description="Helical" evidence="1">
    <location>
        <begin position="59"/>
        <end position="80"/>
    </location>
</feature>
<evidence type="ECO:0008006" key="4">
    <source>
        <dbReference type="Google" id="ProtNLM"/>
    </source>
</evidence>
<evidence type="ECO:0000313" key="2">
    <source>
        <dbReference type="EMBL" id="MFN6508176.1"/>
    </source>
</evidence>
<dbReference type="Proteomes" id="UP001635788">
    <property type="component" value="Unassembled WGS sequence"/>
</dbReference>
<feature type="transmembrane region" description="Helical" evidence="1">
    <location>
        <begin position="30"/>
        <end position="47"/>
    </location>
</feature>
<keyword evidence="1" id="KW-1133">Transmembrane helix</keyword>
<evidence type="ECO:0000256" key="1">
    <source>
        <dbReference type="SAM" id="Phobius"/>
    </source>
</evidence>
<protein>
    <recommendedName>
        <fullName evidence="4">DUF202 domain-containing protein</fullName>
    </recommendedName>
</protein>
<evidence type="ECO:0000313" key="3">
    <source>
        <dbReference type="Proteomes" id="UP001635788"/>
    </source>
</evidence>